<organism evidence="9 10">
    <name type="scientific">Gordonia phosphorivorans</name>
    <dbReference type="NCBI Taxonomy" id="1056982"/>
    <lineage>
        <taxon>Bacteria</taxon>
        <taxon>Bacillati</taxon>
        <taxon>Actinomycetota</taxon>
        <taxon>Actinomycetes</taxon>
        <taxon>Mycobacteriales</taxon>
        <taxon>Gordoniaceae</taxon>
        <taxon>Gordonia</taxon>
    </lineage>
</organism>
<dbReference type="Proteomes" id="UP001589783">
    <property type="component" value="Unassembled WGS sequence"/>
</dbReference>
<dbReference type="Pfam" id="PF01553">
    <property type="entry name" value="Acyltransferase"/>
    <property type="match status" value="1"/>
</dbReference>
<dbReference type="GO" id="GO:0016746">
    <property type="term" value="F:acyltransferase activity"/>
    <property type="evidence" value="ECO:0007669"/>
    <property type="project" value="UniProtKB-KW"/>
</dbReference>
<dbReference type="EMBL" id="JBHLWV010000013">
    <property type="protein sequence ID" value="MFC0314205.1"/>
    <property type="molecule type" value="Genomic_DNA"/>
</dbReference>
<dbReference type="InterPro" id="IPR002123">
    <property type="entry name" value="Plipid/glycerol_acylTrfase"/>
</dbReference>
<evidence type="ECO:0000256" key="6">
    <source>
        <dbReference type="SAM" id="MobiDB-lite"/>
    </source>
</evidence>
<dbReference type="SUPFAM" id="SSF69593">
    <property type="entry name" value="Glycerol-3-phosphate (1)-acyltransferase"/>
    <property type="match status" value="1"/>
</dbReference>
<feature type="compositionally biased region" description="Basic and acidic residues" evidence="6">
    <location>
        <begin position="320"/>
        <end position="330"/>
    </location>
</feature>
<feature type="region of interest" description="Disordered" evidence="6">
    <location>
        <begin position="306"/>
        <end position="330"/>
    </location>
</feature>
<keyword evidence="7" id="KW-1133">Transmembrane helix</keyword>
<keyword evidence="10" id="KW-1185">Reference proteome</keyword>
<protein>
    <submittedName>
        <fullName evidence="9">Lysophospholipid acyltransferase family protein</fullName>
    </submittedName>
</protein>
<keyword evidence="4" id="KW-0443">Lipid metabolism</keyword>
<evidence type="ECO:0000256" key="1">
    <source>
        <dbReference type="ARBA" id="ARBA00005189"/>
    </source>
</evidence>
<evidence type="ECO:0000256" key="7">
    <source>
        <dbReference type="SAM" id="Phobius"/>
    </source>
</evidence>
<accession>A0ABV6H5W2</accession>
<keyword evidence="7" id="KW-0812">Transmembrane</keyword>
<comment type="caution">
    <text evidence="9">The sequence shown here is derived from an EMBL/GenBank/DDBJ whole genome shotgun (WGS) entry which is preliminary data.</text>
</comment>
<evidence type="ECO:0000256" key="5">
    <source>
        <dbReference type="ARBA" id="ARBA00023315"/>
    </source>
</evidence>
<dbReference type="SMART" id="SM00563">
    <property type="entry name" value="PlsC"/>
    <property type="match status" value="1"/>
</dbReference>
<evidence type="ECO:0000256" key="4">
    <source>
        <dbReference type="ARBA" id="ARBA00023098"/>
    </source>
</evidence>
<evidence type="ECO:0000313" key="10">
    <source>
        <dbReference type="Proteomes" id="UP001589783"/>
    </source>
</evidence>
<keyword evidence="2" id="KW-0444">Lipid biosynthesis</keyword>
<keyword evidence="5 9" id="KW-0012">Acyltransferase</keyword>
<dbReference type="CDD" id="cd07989">
    <property type="entry name" value="LPLAT_AGPAT-like"/>
    <property type="match status" value="1"/>
</dbReference>
<feature type="domain" description="Phospholipid/glycerol acyltransferase" evidence="8">
    <location>
        <begin position="97"/>
        <end position="209"/>
    </location>
</feature>
<name>A0ABV6H5W2_9ACTN</name>
<evidence type="ECO:0000256" key="3">
    <source>
        <dbReference type="ARBA" id="ARBA00022679"/>
    </source>
</evidence>
<feature type="transmembrane region" description="Helical" evidence="7">
    <location>
        <begin position="97"/>
        <end position="120"/>
    </location>
</feature>
<proteinExistence type="predicted"/>
<feature type="transmembrane region" description="Helical" evidence="7">
    <location>
        <begin position="37"/>
        <end position="57"/>
    </location>
</feature>
<keyword evidence="3" id="KW-0808">Transferase</keyword>
<evidence type="ECO:0000256" key="2">
    <source>
        <dbReference type="ARBA" id="ARBA00022516"/>
    </source>
</evidence>
<comment type="pathway">
    <text evidence="1">Lipid metabolism.</text>
</comment>
<dbReference type="PANTHER" id="PTHR10434">
    <property type="entry name" value="1-ACYL-SN-GLYCEROL-3-PHOSPHATE ACYLTRANSFERASE"/>
    <property type="match status" value="1"/>
</dbReference>
<gene>
    <name evidence="9" type="ORF">ACFFJD_04970</name>
</gene>
<evidence type="ECO:0000259" key="8">
    <source>
        <dbReference type="SMART" id="SM00563"/>
    </source>
</evidence>
<dbReference type="RefSeq" id="WP_382361785.1">
    <property type="nucleotide sequence ID" value="NZ_JBHLWV010000013.1"/>
</dbReference>
<sequence length="330" mass="34960">MPEASTLDPWVPVSGCGSQCVPGERARVGAVRVTGRVVALVLAVLVLLPVGLLAAVSPRAVRTGYWRFAARCGVQAVGLRLTVIDHRPRGARGMRGALVVANHVSFLDIFAVAAVAPARFVAKREVLAMGALSPLLRCFGVVPHRRGLRRGLSDDVRRVAGLLARGRPVVVFPEGTTWCGVAAGEFRPAFFQSAIDAGAPVLPVGVRYHRAGTPAVAPGYLGEDSVGDTLRRVLRARGLSVDVVVHPAQPPVAGRRDLAARCAAAIRPERELRAWPVSVPRGEVAVGIGPRRPSTATLDGNHVRVSRQRRLHRAGAPSPRGDERCLESSG</sequence>
<dbReference type="PANTHER" id="PTHR10434:SF64">
    <property type="entry name" value="1-ACYL-SN-GLYCEROL-3-PHOSPHATE ACYLTRANSFERASE-RELATED"/>
    <property type="match status" value="1"/>
</dbReference>
<keyword evidence="7" id="KW-0472">Membrane</keyword>
<reference evidence="9 10" key="1">
    <citation type="submission" date="2024-09" db="EMBL/GenBank/DDBJ databases">
        <authorList>
            <person name="Sun Q."/>
            <person name="Mori K."/>
        </authorList>
    </citation>
    <scope>NUCLEOTIDE SEQUENCE [LARGE SCALE GENOMIC DNA]</scope>
    <source>
        <strain evidence="9 10">CCM 7957</strain>
    </source>
</reference>
<evidence type="ECO:0000313" key="9">
    <source>
        <dbReference type="EMBL" id="MFC0314205.1"/>
    </source>
</evidence>